<dbReference type="EMBL" id="LODT01000028">
    <property type="protein sequence ID" value="KYQ93345.1"/>
    <property type="molecule type" value="Genomic_DNA"/>
</dbReference>
<keyword evidence="3" id="KW-0539">Nucleus</keyword>
<protein>
    <submittedName>
        <fullName evidence="5">DUF1740 family protein</fullName>
    </submittedName>
</protein>
<feature type="region of interest" description="Disordered" evidence="4">
    <location>
        <begin position="34"/>
        <end position="128"/>
    </location>
</feature>
<feature type="compositionally biased region" description="Pro residues" evidence="4">
    <location>
        <begin position="72"/>
        <end position="81"/>
    </location>
</feature>
<dbReference type="FunCoup" id="A0A151ZHF5">
    <property type="interactions" value="249"/>
</dbReference>
<reference evidence="5 6" key="1">
    <citation type="submission" date="2015-12" db="EMBL/GenBank/DDBJ databases">
        <title>Dictyostelia acquired genes for synthesis and detection of signals that induce cell-type specialization by lateral gene transfer from prokaryotes.</title>
        <authorList>
            <person name="Gloeckner G."/>
            <person name="Schaap P."/>
        </authorList>
    </citation>
    <scope>NUCLEOTIDE SEQUENCE [LARGE SCALE GENOMIC DNA]</scope>
    <source>
        <strain evidence="5 6">TK</strain>
    </source>
</reference>
<dbReference type="STRING" id="361077.A0A151ZHF5"/>
<dbReference type="PANTHER" id="PTHR13471:SF0">
    <property type="entry name" value="NUCLEAR EXOSOME REGULATOR NRDE2"/>
    <property type="match status" value="1"/>
</dbReference>
<dbReference type="OMA" id="AYRNNTE"/>
<dbReference type="InterPro" id="IPR011990">
    <property type="entry name" value="TPR-like_helical_dom_sf"/>
</dbReference>
<comment type="similarity">
    <text evidence="2">Belongs to the NRDE2 family.</text>
</comment>
<sequence>MSQQPIKPLFAFASNSTSTNNVVSNINTQLSGFTSFKEKVPPPPSSPPPSETQLKKRASDFFQFNFSTDDNIPPPPPPPQIPTEQTQLTYKPPKEKKRTNKYYDSNSDSSSDSDSTSKHRKKRINYTNNDREMIVNKLFGITGSDKSFNLDYRGDKTNVTIGLITKTNLPNYNQTVPDIMGLNGYQLRFNKKEGIVLQHIYGNSDKSSMVDRYWKSTLSLQSSKVLPLNSKSIKTNDNSDYIQLNTKPMDVDELDGDNQESEERLYLKKNSELSLLSEKEPHNIRNWIEFAEFQDNSIKFSHRKVRARIGILEKKLSIYRDALISNPKSDDLTVRYLRLASRLWDPAQVQSLWEKVLKRSSNDYLKNDNNNNNSSNSLGVISDLLWNEYLEFCLSNFTKFTVGSMRNTLLTVLKNLLQKRRSLNVRDKEFMDRVKIVECSILKVISQWTRFEEQSGYSERAVGFYQSLIEFNWFQPIHLRNSPHSTLLNQFKKYWDSNSPRIGEIESSGWSNTVKYDDEQQDIDSMSIEEMERLLALESNTTEPVIQETQEYFNIIHQSSVTSDEDLQEDGQLPSMDTGDVDTQVTTTPQVPESISNENEKLFDIGELEICDSQSHWFPAKITDDIGQDVDRIVLFDDLKDILFQIVCKDTKLELVYQFIEFIGVPISVRSGYDSVIRQESFENLLNSGNCQRLFKGLHMGNQESQTETPNWIPMFTSMTTPNKLTNDRIEFVNRIFNQLLTSEGNNNIPLVIEYIRFQSVYIDLNTAKDQCKHYLSTNRNQLELVHQYIKLEKQSVNPKTSDIRKLYQSTLNNIDNSNNSQQMQTIALLYLKFCKFEFKQIQMTLDKDSTMLMKFIRKGGTLCDILLLPIHVLCCFIEGGYKLYPSKTYTSSPVDKNRLSVCLNRYQQSNQNSWEFYLNYCLFTLFIGDIDSSLRVFKECQNKMTLESRGFEQLTVGYLGCLCAYSSRFHQPPPFRIKEVLLQCLNIGQKYYDHPKLLNLFLNWESKNQLVNNIRMYFDMKLLDKQKEEYDSVSLTFWLYQIRSEIYRLGSASKLKSIFDKALSVSSSSKHSIILWRLYILFELSRNRPKSSKSIYHRAIKELPWSKQIWFLPWSNKQLYKLFSQQELLDLISLINEKGMRISQIDLKKE</sequence>
<dbReference type="GO" id="GO:1902369">
    <property type="term" value="P:negative regulation of RNA catabolic process"/>
    <property type="evidence" value="ECO:0007669"/>
    <property type="project" value="TreeGrafter"/>
</dbReference>
<evidence type="ECO:0000256" key="3">
    <source>
        <dbReference type="ARBA" id="ARBA00023242"/>
    </source>
</evidence>
<dbReference type="SMART" id="SM00386">
    <property type="entry name" value="HAT"/>
    <property type="match status" value="3"/>
</dbReference>
<dbReference type="GO" id="GO:0006396">
    <property type="term" value="P:RNA processing"/>
    <property type="evidence" value="ECO:0007669"/>
    <property type="project" value="InterPro"/>
</dbReference>
<evidence type="ECO:0000313" key="6">
    <source>
        <dbReference type="Proteomes" id="UP000076078"/>
    </source>
</evidence>
<dbReference type="InParanoid" id="A0A151ZHF5"/>
<evidence type="ECO:0000256" key="1">
    <source>
        <dbReference type="ARBA" id="ARBA00004123"/>
    </source>
</evidence>
<gene>
    <name evidence="5" type="ORF">DLAC_06016</name>
</gene>
<keyword evidence="6" id="KW-1185">Reference proteome</keyword>
<dbReference type="SUPFAM" id="SSF48452">
    <property type="entry name" value="TPR-like"/>
    <property type="match status" value="1"/>
</dbReference>
<dbReference type="GO" id="GO:0031048">
    <property type="term" value="P:regulatory ncRNA-mediated heterochromatin formation"/>
    <property type="evidence" value="ECO:0007669"/>
    <property type="project" value="TreeGrafter"/>
</dbReference>
<proteinExistence type="inferred from homology"/>
<dbReference type="InterPro" id="IPR003107">
    <property type="entry name" value="HAT"/>
</dbReference>
<organism evidence="5 6">
    <name type="scientific">Tieghemostelium lacteum</name>
    <name type="common">Slime mold</name>
    <name type="synonym">Dictyostelium lacteum</name>
    <dbReference type="NCBI Taxonomy" id="361077"/>
    <lineage>
        <taxon>Eukaryota</taxon>
        <taxon>Amoebozoa</taxon>
        <taxon>Evosea</taxon>
        <taxon>Eumycetozoa</taxon>
        <taxon>Dictyostelia</taxon>
        <taxon>Dictyosteliales</taxon>
        <taxon>Raperosteliaceae</taxon>
        <taxon>Tieghemostelium</taxon>
    </lineage>
</organism>
<evidence type="ECO:0000256" key="4">
    <source>
        <dbReference type="SAM" id="MobiDB-lite"/>
    </source>
</evidence>
<feature type="compositionally biased region" description="Low complexity" evidence="4">
    <location>
        <begin position="102"/>
        <end position="114"/>
    </location>
</feature>
<dbReference type="AlphaFoldDB" id="A0A151ZHF5"/>
<dbReference type="GO" id="GO:0071013">
    <property type="term" value="C:catalytic step 2 spliceosome"/>
    <property type="evidence" value="ECO:0007669"/>
    <property type="project" value="TreeGrafter"/>
</dbReference>
<feature type="compositionally biased region" description="Pro residues" evidence="4">
    <location>
        <begin position="41"/>
        <end position="50"/>
    </location>
</feature>
<dbReference type="Proteomes" id="UP000076078">
    <property type="component" value="Unassembled WGS sequence"/>
</dbReference>
<dbReference type="Pfam" id="PF08424">
    <property type="entry name" value="NRDE-2"/>
    <property type="match status" value="1"/>
</dbReference>
<evidence type="ECO:0000313" key="5">
    <source>
        <dbReference type="EMBL" id="KYQ93345.1"/>
    </source>
</evidence>
<accession>A0A151ZHF5</accession>
<dbReference type="PANTHER" id="PTHR13471">
    <property type="entry name" value="TETRATRICOPEPTIDE-LIKE HELICAL"/>
    <property type="match status" value="1"/>
</dbReference>
<dbReference type="Gene3D" id="1.25.40.10">
    <property type="entry name" value="Tetratricopeptide repeat domain"/>
    <property type="match status" value="3"/>
</dbReference>
<name>A0A151ZHF5_TIELA</name>
<evidence type="ECO:0000256" key="2">
    <source>
        <dbReference type="ARBA" id="ARBA00009265"/>
    </source>
</evidence>
<dbReference type="OrthoDB" id="297219at2759"/>
<comment type="caution">
    <text evidence="5">The sequence shown here is derived from an EMBL/GenBank/DDBJ whole genome shotgun (WGS) entry which is preliminary data.</text>
</comment>
<dbReference type="InterPro" id="IPR013633">
    <property type="entry name" value="NRDE-2"/>
</dbReference>
<comment type="subcellular location">
    <subcellularLocation>
        <location evidence="1">Nucleus</location>
    </subcellularLocation>
</comment>